<accession>A0ABR8WJ06</accession>
<gene>
    <name evidence="2" type="ORF">H9628_00775</name>
</gene>
<dbReference type="InterPro" id="IPR023296">
    <property type="entry name" value="Glyco_hydro_beta-prop_sf"/>
</dbReference>
<keyword evidence="3" id="KW-1185">Reference proteome</keyword>
<dbReference type="Proteomes" id="UP000626242">
    <property type="component" value="Unassembled WGS sequence"/>
</dbReference>
<sequence>MQINKWPTVKKVGLLLLNLFYDLYIPVIALVTRFIPYIRHRRKSNVIAKPGTLSFAGGLYNPGALKLDQQNIILLAKSQKIPWFNAVRANSKYYLQGSPVVFILNTNSLESAQSVVIKNVITHIDADDFAIEDLRLFRWGDKIMINHTLISKLHEGQTVHLKSVSSAISVLSLSENSVTILAVPQVDFPRRAVEKNWIYAEHQSNLLLFYSINPFKVLILKDRDTFSFETVINKTLSKQLTDPGGFGTLVSFSTNPINFDDKFWLVIIHQINNKLTGRCYYHWAILIDKKSLLPVLMTKEPIFNGMGARGRRPGIRYISSVVKNGDDILFFAGEGDVYVTVTKKRVQDLQKMFVRIL</sequence>
<evidence type="ECO:0000256" key="1">
    <source>
        <dbReference type="SAM" id="Phobius"/>
    </source>
</evidence>
<reference evidence="2 3" key="1">
    <citation type="submission" date="2020-08" db="EMBL/GenBank/DDBJ databases">
        <title>A Genomic Blueprint of the Chicken Gut Microbiome.</title>
        <authorList>
            <person name="Gilroy R."/>
            <person name="Ravi A."/>
            <person name="Getino M."/>
            <person name="Pursley I."/>
            <person name="Horton D.L."/>
            <person name="Alikhan N.-F."/>
            <person name="Baker D."/>
            <person name="Gharbi K."/>
            <person name="Hall N."/>
            <person name="Watson M."/>
            <person name="Adriaenssens E.M."/>
            <person name="Foster-Nyarko E."/>
            <person name="Jarju S."/>
            <person name="Secka A."/>
            <person name="Antonio M."/>
            <person name="Oren A."/>
            <person name="Chaudhuri R."/>
            <person name="La Ragione R.M."/>
            <person name="Hildebrand F."/>
            <person name="Pallen M.J."/>
        </authorList>
    </citation>
    <scope>NUCLEOTIDE SEQUENCE [LARGE SCALE GENOMIC DNA]</scope>
    <source>
        <strain evidence="2 3">Sa1CVA4</strain>
    </source>
</reference>
<dbReference type="RefSeq" id="WP_251832213.1">
    <property type="nucleotide sequence ID" value="NZ_JACSPS010000001.1"/>
</dbReference>
<evidence type="ECO:0000313" key="2">
    <source>
        <dbReference type="EMBL" id="MBD8017000.1"/>
    </source>
</evidence>
<dbReference type="Gene3D" id="2.115.10.20">
    <property type="entry name" value="Glycosyl hydrolase domain, family 43"/>
    <property type="match status" value="1"/>
</dbReference>
<dbReference type="SUPFAM" id="SSF75005">
    <property type="entry name" value="Arabinanase/levansucrase/invertase"/>
    <property type="match status" value="1"/>
</dbReference>
<keyword evidence="1" id="KW-1133">Transmembrane helix</keyword>
<keyword evidence="1" id="KW-0812">Transmembrane</keyword>
<comment type="caution">
    <text evidence="2">The sequence shown here is derived from an EMBL/GenBank/DDBJ whole genome shotgun (WGS) entry which is preliminary data.</text>
</comment>
<proteinExistence type="predicted"/>
<protein>
    <submittedName>
        <fullName evidence="2">Uncharacterized protein</fullName>
    </submittedName>
</protein>
<evidence type="ECO:0000313" key="3">
    <source>
        <dbReference type="Proteomes" id="UP000626242"/>
    </source>
</evidence>
<dbReference type="EMBL" id="JACSPS010000001">
    <property type="protein sequence ID" value="MBD8017000.1"/>
    <property type="molecule type" value="Genomic_DNA"/>
</dbReference>
<feature type="transmembrane region" description="Helical" evidence="1">
    <location>
        <begin position="12"/>
        <end position="35"/>
    </location>
</feature>
<organism evidence="2 3">
    <name type="scientific">Kaistella pullorum</name>
    <dbReference type="NCBI Taxonomy" id="2763074"/>
    <lineage>
        <taxon>Bacteria</taxon>
        <taxon>Pseudomonadati</taxon>
        <taxon>Bacteroidota</taxon>
        <taxon>Flavobacteriia</taxon>
        <taxon>Flavobacteriales</taxon>
        <taxon>Weeksellaceae</taxon>
        <taxon>Chryseobacterium group</taxon>
        <taxon>Kaistella</taxon>
    </lineage>
</organism>
<keyword evidence="1" id="KW-0472">Membrane</keyword>
<name>A0ABR8WJ06_9FLAO</name>